<dbReference type="AlphaFoldDB" id="A0AAD9MZS0"/>
<organism evidence="1 2">
    <name type="scientific">Paralvinella palmiformis</name>
    <dbReference type="NCBI Taxonomy" id="53620"/>
    <lineage>
        <taxon>Eukaryota</taxon>
        <taxon>Metazoa</taxon>
        <taxon>Spiralia</taxon>
        <taxon>Lophotrochozoa</taxon>
        <taxon>Annelida</taxon>
        <taxon>Polychaeta</taxon>
        <taxon>Sedentaria</taxon>
        <taxon>Canalipalpata</taxon>
        <taxon>Terebellida</taxon>
        <taxon>Terebelliformia</taxon>
        <taxon>Alvinellidae</taxon>
        <taxon>Paralvinella</taxon>
    </lineage>
</organism>
<evidence type="ECO:0000313" key="2">
    <source>
        <dbReference type="Proteomes" id="UP001208570"/>
    </source>
</evidence>
<evidence type="ECO:0000313" key="1">
    <source>
        <dbReference type="EMBL" id="KAK2149019.1"/>
    </source>
</evidence>
<proteinExistence type="predicted"/>
<keyword evidence="2" id="KW-1185">Reference proteome</keyword>
<reference evidence="1" key="1">
    <citation type="journal article" date="2023" name="Mol. Biol. Evol.">
        <title>Third-Generation Sequencing Reveals the Adaptive Role of the Epigenome in Three Deep-Sea Polychaetes.</title>
        <authorList>
            <person name="Perez M."/>
            <person name="Aroh O."/>
            <person name="Sun Y."/>
            <person name="Lan Y."/>
            <person name="Juniper S.K."/>
            <person name="Young C.R."/>
            <person name="Angers B."/>
            <person name="Qian P.Y."/>
        </authorList>
    </citation>
    <scope>NUCLEOTIDE SEQUENCE</scope>
    <source>
        <strain evidence="1">P08H-3</strain>
    </source>
</reference>
<gene>
    <name evidence="1" type="ORF">LSH36_471g02001</name>
</gene>
<protein>
    <submittedName>
        <fullName evidence="1">Uncharacterized protein</fullName>
    </submittedName>
</protein>
<accession>A0AAD9MZS0</accession>
<sequence length="100" mass="11087">MSSNNMDFWPCGHHRSESTGSIISQHIPSKPFTMNISRGAYCDTPFTFTCTTAPLIMFAGCLSKTAVTIHLVSVYDITTHMHPCPNLCDVSPVHDVMFHL</sequence>
<comment type="caution">
    <text evidence="1">The sequence shown here is derived from an EMBL/GenBank/DDBJ whole genome shotgun (WGS) entry which is preliminary data.</text>
</comment>
<dbReference type="Proteomes" id="UP001208570">
    <property type="component" value="Unassembled WGS sequence"/>
</dbReference>
<dbReference type="EMBL" id="JAODUP010000471">
    <property type="protein sequence ID" value="KAK2149019.1"/>
    <property type="molecule type" value="Genomic_DNA"/>
</dbReference>
<name>A0AAD9MZS0_9ANNE</name>